<dbReference type="PROSITE" id="PS51257">
    <property type="entry name" value="PROKAR_LIPOPROTEIN"/>
    <property type="match status" value="1"/>
</dbReference>
<dbReference type="RefSeq" id="WP_017052775.1">
    <property type="nucleotide sequence ID" value="NZ_AJYW02000101.1"/>
</dbReference>
<reference evidence="1 2" key="1">
    <citation type="journal article" date="2012" name="Science">
        <title>Ecological populations of bacteria act as socially cohesive units of antibiotic production and resistance.</title>
        <authorList>
            <person name="Cordero O.X."/>
            <person name="Wildschutte H."/>
            <person name="Kirkup B."/>
            <person name="Proehl S."/>
            <person name="Ngo L."/>
            <person name="Hussain F."/>
            <person name="Le Roux F."/>
            <person name="Mincer T."/>
            <person name="Polz M.F."/>
        </authorList>
    </citation>
    <scope>NUCLEOTIDE SEQUENCE [LARGE SCALE GENOMIC DNA]</scope>
    <source>
        <strain evidence="1 2">FF-238</strain>
    </source>
</reference>
<dbReference type="EMBL" id="AJYW02000101">
    <property type="protein sequence ID" value="OEE76850.1"/>
    <property type="molecule type" value="Genomic_DNA"/>
</dbReference>
<name>A0A1E5D0H7_9VIBR</name>
<evidence type="ECO:0000313" key="2">
    <source>
        <dbReference type="Proteomes" id="UP000094165"/>
    </source>
</evidence>
<sequence>MNIKPSLSLSLLSLAALLLSGCSEEKIERLENAQTYAFKGMYSNQENSNTIHFKDGVMRYTMAGEVMEKPYTVEDKSVYIKLRNSSKEKRNDLVMSIHLSGARLTCNSCAMYNMSSLWLRAD</sequence>
<evidence type="ECO:0000313" key="1">
    <source>
        <dbReference type="EMBL" id="OEE76850.1"/>
    </source>
</evidence>
<gene>
    <name evidence="1" type="ORF">A130_04665</name>
</gene>
<comment type="caution">
    <text evidence="1">The sequence shown here is derived from an EMBL/GenBank/DDBJ whole genome shotgun (WGS) entry which is preliminary data.</text>
</comment>
<dbReference type="Proteomes" id="UP000094165">
    <property type="component" value="Unassembled WGS sequence"/>
</dbReference>
<organism evidence="1 2">
    <name type="scientific">Vibrio genomosp. F6 str. FF-238</name>
    <dbReference type="NCBI Taxonomy" id="1191298"/>
    <lineage>
        <taxon>Bacteria</taxon>
        <taxon>Pseudomonadati</taxon>
        <taxon>Pseudomonadota</taxon>
        <taxon>Gammaproteobacteria</taxon>
        <taxon>Vibrionales</taxon>
        <taxon>Vibrionaceae</taxon>
        <taxon>Vibrio</taxon>
    </lineage>
</organism>
<keyword evidence="2" id="KW-1185">Reference proteome</keyword>
<dbReference type="AlphaFoldDB" id="A0A1E5D0H7"/>
<accession>A0A1E5D0H7</accession>
<proteinExistence type="predicted"/>
<protein>
    <recommendedName>
        <fullName evidence="3">Lipoprotein</fullName>
    </recommendedName>
</protein>
<evidence type="ECO:0008006" key="3">
    <source>
        <dbReference type="Google" id="ProtNLM"/>
    </source>
</evidence>